<protein>
    <submittedName>
        <fullName evidence="2">Uncharacterized protein</fullName>
    </submittedName>
</protein>
<evidence type="ECO:0000313" key="2">
    <source>
        <dbReference type="EMBL" id="KAH7328409.1"/>
    </source>
</evidence>
<dbReference type="EMBL" id="JAGPNK010000001">
    <property type="protein sequence ID" value="KAH7328409.1"/>
    <property type="molecule type" value="Genomic_DNA"/>
</dbReference>
<comment type="caution">
    <text evidence="2">The sequence shown here is derived from an EMBL/GenBank/DDBJ whole genome shotgun (WGS) entry which is preliminary data.</text>
</comment>
<keyword evidence="3" id="KW-1185">Reference proteome</keyword>
<feature type="region of interest" description="Disordered" evidence="1">
    <location>
        <begin position="51"/>
        <end position="71"/>
    </location>
</feature>
<accession>A0A8K0WXE7</accession>
<reference evidence="2" key="1">
    <citation type="journal article" date="2021" name="Nat. Commun.">
        <title>Genetic determinants of endophytism in the Arabidopsis root mycobiome.</title>
        <authorList>
            <person name="Mesny F."/>
            <person name="Miyauchi S."/>
            <person name="Thiergart T."/>
            <person name="Pickel B."/>
            <person name="Atanasova L."/>
            <person name="Karlsson M."/>
            <person name="Huettel B."/>
            <person name="Barry K.W."/>
            <person name="Haridas S."/>
            <person name="Chen C."/>
            <person name="Bauer D."/>
            <person name="Andreopoulos W."/>
            <person name="Pangilinan J."/>
            <person name="LaButti K."/>
            <person name="Riley R."/>
            <person name="Lipzen A."/>
            <person name="Clum A."/>
            <person name="Drula E."/>
            <person name="Henrissat B."/>
            <person name="Kohler A."/>
            <person name="Grigoriev I.V."/>
            <person name="Martin F.M."/>
            <person name="Hacquard S."/>
        </authorList>
    </citation>
    <scope>NUCLEOTIDE SEQUENCE</scope>
    <source>
        <strain evidence="2">MPI-CAGE-CH-0235</strain>
    </source>
</reference>
<feature type="compositionally biased region" description="Polar residues" evidence="1">
    <location>
        <begin position="169"/>
        <end position="190"/>
    </location>
</feature>
<dbReference type="AlphaFoldDB" id="A0A8K0WXE7"/>
<evidence type="ECO:0000256" key="1">
    <source>
        <dbReference type="SAM" id="MobiDB-lite"/>
    </source>
</evidence>
<evidence type="ECO:0000313" key="3">
    <source>
        <dbReference type="Proteomes" id="UP000813444"/>
    </source>
</evidence>
<organism evidence="2 3">
    <name type="scientific">Stachybotrys elegans</name>
    <dbReference type="NCBI Taxonomy" id="80388"/>
    <lineage>
        <taxon>Eukaryota</taxon>
        <taxon>Fungi</taxon>
        <taxon>Dikarya</taxon>
        <taxon>Ascomycota</taxon>
        <taxon>Pezizomycotina</taxon>
        <taxon>Sordariomycetes</taxon>
        <taxon>Hypocreomycetidae</taxon>
        <taxon>Hypocreales</taxon>
        <taxon>Stachybotryaceae</taxon>
        <taxon>Stachybotrys</taxon>
    </lineage>
</organism>
<sequence>MVASTIARRAASKPRTAAQPWRGSHGDIWVTDLMLQQAMQRYHRAVARLDYRSHSTHPSPLEGRRRESKRRITGALHQPTPTTPFWEFAVSYKPNDFTWLPPTTLESRNSRERPKGRLSSALPWLYGEMPGPPPDVPQPMAEVMPESATSMAEATAESTINMEEPMAESTASIAESTKQQPPEASTNNPSLGHEFRQSLLQMSSPTKTQLFRAMHIYCGQVEQQLQCGQLTPEGLSDALLWAADPTVREVLQNRGHFSATDISIRRRLVDVFLEWANAQATSDRALLAYWWSLLRSLDRVKDWTTVDPLLVMDVFKNLPSEMRRSPAASPLLAEAASVMSRKPSVYTPDFVELGFLFDVVHFARKQFVELSTKMPSRGDDLIMLFTTARKSSWWRQLEAFSKKNDVHEGLGPRLFRLLMLRRFVALGLVRPSEARQFLNVEWSRVQWAKLVKKISGHHMRDQAIYNMVRAAKLLGRQGCLHGLVKTTTIPIHARVRLVTHLNDANLAWELWHSVPREHKLSRCGSKLPSWRTTKWTFFIPRLIRQSNEPGQLNTVWDMLGGYDSFWNCNGSEKERKNKVRLVNGFARELAAAPGQSYRTRLRHVLRCRWLQRCNPKGGEVAVVSKILVEMVTNRHIGSPGFVGSQGYLEWVVRLTREAEGEEKAREVYRMLSGWRATVERTRPDLHVMPLRWLP</sequence>
<dbReference type="Proteomes" id="UP000813444">
    <property type="component" value="Unassembled WGS sequence"/>
</dbReference>
<feature type="region of interest" description="Disordered" evidence="1">
    <location>
        <begin position="166"/>
        <end position="191"/>
    </location>
</feature>
<gene>
    <name evidence="2" type="ORF">B0I35DRAFT_473127</name>
</gene>
<proteinExistence type="predicted"/>
<name>A0A8K0WXE7_9HYPO</name>
<feature type="region of interest" description="Disordered" evidence="1">
    <location>
        <begin position="1"/>
        <end position="22"/>
    </location>
</feature>
<dbReference type="OrthoDB" id="5428038at2759"/>